<dbReference type="InterPro" id="IPR012368">
    <property type="entry name" value="OxRdtase_Mopterin-bd_su_IorB"/>
</dbReference>
<organism evidence="3 4">
    <name type="scientific">Burkholderia lata (strain ATCC 17760 / DSM 23089 / LMG 22485 / NCIMB 9086 / R18194 / 383)</name>
    <dbReference type="NCBI Taxonomy" id="482957"/>
    <lineage>
        <taxon>Bacteria</taxon>
        <taxon>Pseudomonadati</taxon>
        <taxon>Pseudomonadota</taxon>
        <taxon>Betaproteobacteria</taxon>
        <taxon>Burkholderiales</taxon>
        <taxon>Burkholderiaceae</taxon>
        <taxon>Burkholderia</taxon>
        <taxon>Burkholderia cepacia complex</taxon>
    </lineage>
</organism>
<sequence>MSATETHDNAPAPKRGRRRFLLGALGVTGGLVVGWGCLPPRSRLGDPADFPGGDGTIALNGWVKLSHDGTVTVALPRVEMGQGIQTAFSMLVAEELGVPLQAVRTQNVTTERIYGNVAGLADGLLPIHPDDADAPWARTARWLLAKTARELGLIITGASSSVADAWQPLREAAASARSMLVEAAGRNWRVDPSAIAIRDGVVVGPGTLRRPIGELVASRTPLRPPESAVRLKDPATYTLLGHAAPRVDVPSKVDGSAKFGLDVRPPRLCYAAVALCPTLGGTLRSVDDAAVMAMPGIIAVAPFDGGAANFGGSAGVAVIAEHYWQARRALERLQPVWNEQADSSLGSADIDARLSAALNGDASGFRYRSLGDAQAVLAAASPDSLLDAVYTVPYLAHAPMEPINCTAQVHDGKVRLWAPTQTATLARMAAARAANVDASAVEIDVPLIGGGFGRRLESDFVAQAVQVARHAQGRPVQIIWSREDDIRHDFYRPQIHARLRAHVVDGHCDAIASRSAGQSIIGQELTRILGFPGIGFDRCVAEGLFDMPYEIANQHVEHVNVALPVPVGFWRSVGHSYNAFFLETFVDEIAAKSGRDPVALRRAWLARHPRYLKVLDTAMTAAGLKQPESAEGSRAWGCALHASFGSIVAMAADVSIRDGSVNVHRIVCAIDCGYVINPDIVRQQVEGGIVFGLSAALHGRVTFERGRVEQSNFTDYRILEMRNMPQVDISIVPSAAAPSGVGEVSVPPVAPAVANAIFRITGRPQRSLPLSDVPT</sequence>
<dbReference type="InterPro" id="IPR052516">
    <property type="entry name" value="N-heterocyclic_Hydroxylase"/>
</dbReference>
<feature type="transmembrane region" description="Helical" evidence="1">
    <location>
        <begin position="20"/>
        <end position="36"/>
    </location>
</feature>
<feature type="domain" description="Aldehyde oxidase/xanthine dehydrogenase a/b hammerhead" evidence="2">
    <location>
        <begin position="254"/>
        <end position="341"/>
    </location>
</feature>
<dbReference type="SMART" id="SM01008">
    <property type="entry name" value="Ald_Xan_dh_C"/>
    <property type="match status" value="1"/>
</dbReference>
<gene>
    <name evidence="3" type="ORF">BLA6863_01050</name>
</gene>
<dbReference type="PANTHER" id="PTHR47495">
    <property type="entry name" value="ALDEHYDE DEHYDROGENASE"/>
    <property type="match status" value="1"/>
</dbReference>
<dbReference type="SUPFAM" id="SSF56003">
    <property type="entry name" value="Molybdenum cofactor-binding domain"/>
    <property type="match status" value="2"/>
</dbReference>
<dbReference type="GO" id="GO:0016491">
    <property type="term" value="F:oxidoreductase activity"/>
    <property type="evidence" value="ECO:0007669"/>
    <property type="project" value="InterPro"/>
</dbReference>
<dbReference type="AlphaFoldDB" id="A0A6P2I4D9"/>
<dbReference type="PANTHER" id="PTHR47495:SF2">
    <property type="entry name" value="ALDEHYDE DEHYDROGENASE"/>
    <property type="match status" value="1"/>
</dbReference>
<dbReference type="PIRSF" id="PIRSF036389">
    <property type="entry name" value="IOR_B"/>
    <property type="match status" value="1"/>
</dbReference>
<dbReference type="InterPro" id="IPR037165">
    <property type="entry name" value="AldOxase/xan_DH_Mopterin-bd_sf"/>
</dbReference>
<keyword evidence="1" id="KW-0812">Transmembrane</keyword>
<evidence type="ECO:0000259" key="2">
    <source>
        <dbReference type="SMART" id="SM01008"/>
    </source>
</evidence>
<dbReference type="Proteomes" id="UP000494170">
    <property type="component" value="Unassembled WGS sequence"/>
</dbReference>
<dbReference type="Pfam" id="PF02738">
    <property type="entry name" value="MoCoBD_1"/>
    <property type="match status" value="1"/>
</dbReference>
<dbReference type="Gene3D" id="3.30.365.10">
    <property type="entry name" value="Aldehyde oxidase/xanthine dehydrogenase, molybdopterin binding domain"/>
    <property type="match status" value="4"/>
</dbReference>
<reference evidence="3 4" key="1">
    <citation type="submission" date="2019-09" db="EMBL/GenBank/DDBJ databases">
        <authorList>
            <person name="Depoorter E."/>
        </authorList>
    </citation>
    <scope>NUCLEOTIDE SEQUENCE [LARGE SCALE GENOMIC DNA]</scope>
    <source>
        <strain evidence="3">LMG 6863</strain>
    </source>
</reference>
<keyword evidence="1" id="KW-0472">Membrane</keyword>
<name>A0A6P2I4D9_BURL3</name>
<dbReference type="InterPro" id="IPR008274">
    <property type="entry name" value="AldOxase/xan_DH_MoCoBD1"/>
</dbReference>
<accession>A0A6P2I4D9</accession>
<evidence type="ECO:0000256" key="1">
    <source>
        <dbReference type="SAM" id="Phobius"/>
    </source>
</evidence>
<dbReference type="Gene3D" id="3.90.1170.50">
    <property type="entry name" value="Aldehyde oxidase/xanthine dehydrogenase, a/b hammerhead"/>
    <property type="match status" value="1"/>
</dbReference>
<dbReference type="EMBL" id="CABVPY010000005">
    <property type="protein sequence ID" value="VWB25499.1"/>
    <property type="molecule type" value="Genomic_DNA"/>
</dbReference>
<evidence type="ECO:0000313" key="4">
    <source>
        <dbReference type="Proteomes" id="UP000494170"/>
    </source>
</evidence>
<protein>
    <submittedName>
        <fullName evidence="3">Acylaldehyde oxidase</fullName>
    </submittedName>
</protein>
<keyword evidence="1" id="KW-1133">Transmembrane helix</keyword>
<dbReference type="InterPro" id="IPR000674">
    <property type="entry name" value="Ald_Oxase/Xan_DH_a/b"/>
</dbReference>
<evidence type="ECO:0000313" key="3">
    <source>
        <dbReference type="EMBL" id="VWB25499.1"/>
    </source>
</evidence>
<proteinExistence type="predicted"/>
<dbReference type="InterPro" id="IPR046867">
    <property type="entry name" value="AldOxase/xan_DH_MoCoBD2"/>
</dbReference>
<dbReference type="Pfam" id="PF20256">
    <property type="entry name" value="MoCoBD_2"/>
    <property type="match status" value="2"/>
</dbReference>
<dbReference type="RefSeq" id="WP_174938053.1">
    <property type="nucleotide sequence ID" value="NZ_CABVPY010000005.1"/>
</dbReference>